<dbReference type="AlphaFoldDB" id="A0A378NTD1"/>
<feature type="transmembrane region" description="Helical" evidence="1">
    <location>
        <begin position="29"/>
        <end position="50"/>
    </location>
</feature>
<dbReference type="RefSeq" id="WP_018998695.1">
    <property type="nucleotide sequence ID" value="NZ_UGPP01000001.1"/>
</dbReference>
<protein>
    <submittedName>
        <fullName evidence="2">Uncharacterized protein</fullName>
    </submittedName>
</protein>
<feature type="transmembrane region" description="Helical" evidence="1">
    <location>
        <begin position="5"/>
        <end position="23"/>
    </location>
</feature>
<dbReference type="EMBL" id="UGPP01000001">
    <property type="protein sequence ID" value="STY71634.1"/>
    <property type="molecule type" value="Genomic_DNA"/>
</dbReference>
<organism evidence="2 3">
    <name type="scientific">Megamonas hypermegale</name>
    <dbReference type="NCBI Taxonomy" id="158847"/>
    <lineage>
        <taxon>Bacteria</taxon>
        <taxon>Bacillati</taxon>
        <taxon>Bacillota</taxon>
        <taxon>Negativicutes</taxon>
        <taxon>Selenomonadales</taxon>
        <taxon>Selenomonadaceae</taxon>
        <taxon>Megamonas</taxon>
    </lineage>
</organism>
<reference evidence="2 3" key="1">
    <citation type="submission" date="2018-06" db="EMBL/GenBank/DDBJ databases">
        <authorList>
            <consortium name="Pathogen Informatics"/>
            <person name="Doyle S."/>
        </authorList>
    </citation>
    <scope>NUCLEOTIDE SEQUENCE [LARGE SCALE GENOMIC DNA]</scope>
    <source>
        <strain evidence="2 3">NCTC10571</strain>
    </source>
</reference>
<dbReference type="Proteomes" id="UP000255234">
    <property type="component" value="Unassembled WGS sequence"/>
</dbReference>
<keyword evidence="1" id="KW-0812">Transmembrane</keyword>
<gene>
    <name evidence="2" type="ORF">NCTC10571_01796</name>
</gene>
<evidence type="ECO:0000313" key="2">
    <source>
        <dbReference type="EMBL" id="STY71634.1"/>
    </source>
</evidence>
<keyword evidence="1" id="KW-1133">Transmembrane helix</keyword>
<evidence type="ECO:0000313" key="3">
    <source>
        <dbReference type="Proteomes" id="UP000255234"/>
    </source>
</evidence>
<sequence>MKTVLIIRALLVAIASFILSLYINNPTITALTLGIIYLGFLANLITYRLITKRDDEEEASYHSAHSLQ</sequence>
<evidence type="ECO:0000256" key="1">
    <source>
        <dbReference type="SAM" id="Phobius"/>
    </source>
</evidence>
<accession>A0A378NTD1</accession>
<proteinExistence type="predicted"/>
<keyword evidence="1" id="KW-0472">Membrane</keyword>
<name>A0A378NTD1_9FIRM</name>